<dbReference type="EMBL" id="LR134149">
    <property type="protein sequence ID" value="VEA40757.1"/>
    <property type="molecule type" value="Genomic_DNA"/>
</dbReference>
<gene>
    <name evidence="1" type="primary">yjgN_1</name>
    <name evidence="1" type="ORF">NCTC8272_03586</name>
</gene>
<dbReference type="Proteomes" id="UP000277214">
    <property type="component" value="Chromosome 1"/>
</dbReference>
<sequence>MLWRLLVVFVISGVTLGLAYPWLKIWLVSWLAQNTQVQGDLDSLELTNDEKPLENSLLMWISRGIMPYFRLSDVKRPTFTSAHNSCCRMAA</sequence>
<organism evidence="1 2">
    <name type="scientific">Salmonella enterica I</name>
    <dbReference type="NCBI Taxonomy" id="59201"/>
    <lineage>
        <taxon>Bacteria</taxon>
        <taxon>Pseudomonadati</taxon>
        <taxon>Pseudomonadota</taxon>
        <taxon>Gammaproteobacteria</taxon>
        <taxon>Enterobacterales</taxon>
        <taxon>Enterobacteriaceae</taxon>
        <taxon>Salmonella</taxon>
    </lineage>
</organism>
<protein>
    <submittedName>
        <fullName evidence="1">Inner membrane protein YjgN</fullName>
    </submittedName>
</protein>
<accession>A0A3S4GPR3</accession>
<evidence type="ECO:0000313" key="2">
    <source>
        <dbReference type="Proteomes" id="UP000277214"/>
    </source>
</evidence>
<evidence type="ECO:0000313" key="1">
    <source>
        <dbReference type="EMBL" id="VEA40757.1"/>
    </source>
</evidence>
<name>A0A3S4GPR3_SALET</name>
<dbReference type="AlphaFoldDB" id="A0A3S4GPR3"/>
<proteinExistence type="predicted"/>
<reference evidence="1 2" key="1">
    <citation type="submission" date="2018-12" db="EMBL/GenBank/DDBJ databases">
        <authorList>
            <consortium name="Pathogen Informatics"/>
        </authorList>
    </citation>
    <scope>NUCLEOTIDE SEQUENCE [LARGE SCALE GENOMIC DNA]</scope>
    <source>
        <strain evidence="1 2">NCTC8272</strain>
    </source>
</reference>